<dbReference type="Proteomes" id="UP000186176">
    <property type="component" value="Unassembled WGS sequence"/>
</dbReference>
<dbReference type="GeneID" id="39980291"/>
<evidence type="ECO:0000256" key="1">
    <source>
        <dbReference type="SAM" id="Coils"/>
    </source>
</evidence>
<dbReference type="VEuPathDB" id="CryptoDB:cubi_03499"/>
<evidence type="ECO:0000313" key="2">
    <source>
        <dbReference type="EMBL" id="OII73701.1"/>
    </source>
</evidence>
<sequence>MNVIFELIKNGIRVFGIKIGSFSNDNFEELSSLIYDEYSGFHIVEGFNIAESESFLIVSKESFFQNYEVKSNSFNLSECNGEIKKDKGRTNLNQNNENLFKTPKFSDLKSTQTHEIGSAIACNTPTKTSCNADINIVEKEGFFINSLFEDTNESYFLKELIGLDREKCELTDYEESLFKIQDYSATPKFPDSKYTQKFKNDGIYLTSDSFDFYFDDKIRLNDDFKKSDLLLLLRLKRKKLAMLETQLKRNLKLLDFSDSSDTRSLFIDNFSSIEKIAKCPAQLYFIKRRIDNIKENIENTERDIAMLKENTSETY</sequence>
<keyword evidence="3" id="KW-1185">Reference proteome</keyword>
<gene>
    <name evidence="2" type="ORF">cubi_03499</name>
</gene>
<proteinExistence type="predicted"/>
<dbReference type="RefSeq" id="XP_028874956.1">
    <property type="nucleotide sequence ID" value="XM_029020512.1"/>
</dbReference>
<feature type="coiled-coil region" evidence="1">
    <location>
        <begin position="283"/>
        <end position="310"/>
    </location>
</feature>
<evidence type="ECO:0000313" key="3">
    <source>
        <dbReference type="Proteomes" id="UP000186176"/>
    </source>
</evidence>
<name>A0A1J4MLF5_9CRYT</name>
<protein>
    <submittedName>
        <fullName evidence="2">Uncharacterized protein</fullName>
    </submittedName>
</protein>
<organism evidence="2 3">
    <name type="scientific">Cryptosporidium ubiquitum</name>
    <dbReference type="NCBI Taxonomy" id="857276"/>
    <lineage>
        <taxon>Eukaryota</taxon>
        <taxon>Sar</taxon>
        <taxon>Alveolata</taxon>
        <taxon>Apicomplexa</taxon>
        <taxon>Conoidasida</taxon>
        <taxon>Coccidia</taxon>
        <taxon>Eucoccidiorida</taxon>
        <taxon>Eimeriorina</taxon>
        <taxon>Cryptosporidiidae</taxon>
        <taxon>Cryptosporidium</taxon>
    </lineage>
</organism>
<dbReference type="OrthoDB" id="341366at2759"/>
<dbReference type="EMBL" id="LRBP01000014">
    <property type="protein sequence ID" value="OII73701.1"/>
    <property type="molecule type" value="Genomic_DNA"/>
</dbReference>
<keyword evidence="1" id="KW-0175">Coiled coil</keyword>
<accession>A0A1J4MLF5</accession>
<reference evidence="2 3" key="1">
    <citation type="submission" date="2016-10" db="EMBL/GenBank/DDBJ databases">
        <title>Reductive evolution of mitochondrial metabolism and differential evolution of invasion-related proteins in Cryptosporidium.</title>
        <authorList>
            <person name="Liu S."/>
            <person name="Roellig D.M."/>
            <person name="Guo Y."/>
            <person name="Li N."/>
            <person name="Frace M.A."/>
            <person name="Tang K."/>
            <person name="Zhang L."/>
            <person name="Feng Y."/>
            <person name="Xiao L."/>
        </authorList>
    </citation>
    <scope>NUCLEOTIDE SEQUENCE [LARGE SCALE GENOMIC DNA]</scope>
    <source>
        <strain evidence="2">39726</strain>
    </source>
</reference>
<dbReference type="AlphaFoldDB" id="A0A1J4MLF5"/>
<comment type="caution">
    <text evidence="2">The sequence shown here is derived from an EMBL/GenBank/DDBJ whole genome shotgun (WGS) entry which is preliminary data.</text>
</comment>